<organism evidence="1 2">
    <name type="scientific">Salirhabdus euzebyi</name>
    <dbReference type="NCBI Taxonomy" id="394506"/>
    <lineage>
        <taxon>Bacteria</taxon>
        <taxon>Bacillati</taxon>
        <taxon>Bacillota</taxon>
        <taxon>Bacilli</taxon>
        <taxon>Bacillales</taxon>
        <taxon>Bacillaceae</taxon>
        <taxon>Salirhabdus</taxon>
    </lineage>
</organism>
<accession>A0A841PX67</accession>
<reference evidence="1 2" key="1">
    <citation type="submission" date="2020-08" db="EMBL/GenBank/DDBJ databases">
        <title>Genomic Encyclopedia of Type Strains, Phase IV (KMG-IV): sequencing the most valuable type-strain genomes for metagenomic binning, comparative biology and taxonomic classification.</title>
        <authorList>
            <person name="Goeker M."/>
        </authorList>
    </citation>
    <scope>NUCLEOTIDE SEQUENCE [LARGE SCALE GENOMIC DNA]</scope>
    <source>
        <strain evidence="1 2">DSM 19612</strain>
    </source>
</reference>
<proteinExistence type="predicted"/>
<name>A0A841PX67_9BACI</name>
<dbReference type="Proteomes" id="UP000581688">
    <property type="component" value="Unassembled WGS sequence"/>
</dbReference>
<protein>
    <submittedName>
        <fullName evidence="1">Putative RNA-binding Zn-ribbon protein involved in translation (DUF1610 family)</fullName>
    </submittedName>
</protein>
<dbReference type="AlphaFoldDB" id="A0A841PX67"/>
<dbReference type="EMBL" id="JACHGH010000001">
    <property type="protein sequence ID" value="MBB6451996.1"/>
    <property type="molecule type" value="Genomic_DNA"/>
</dbReference>
<sequence length="83" mass="9045">MADKTSCVGNVHINVDVSEAVKGLKAVQREVRKTIAALKEVDEIQKHTCPECGKMSLKTLLANEVVQSRVCVYCGWSNVVIGD</sequence>
<dbReference type="RefSeq" id="WP_174494448.1">
    <property type="nucleotide sequence ID" value="NZ_CADDWK010000001.1"/>
</dbReference>
<comment type="caution">
    <text evidence="1">The sequence shown here is derived from an EMBL/GenBank/DDBJ whole genome shotgun (WGS) entry which is preliminary data.</text>
</comment>
<gene>
    <name evidence="1" type="ORF">HNQ94_000417</name>
</gene>
<evidence type="ECO:0000313" key="2">
    <source>
        <dbReference type="Proteomes" id="UP000581688"/>
    </source>
</evidence>
<evidence type="ECO:0000313" key="1">
    <source>
        <dbReference type="EMBL" id="MBB6451996.1"/>
    </source>
</evidence>
<keyword evidence="2" id="KW-1185">Reference proteome</keyword>